<reference evidence="2" key="1">
    <citation type="journal article" date="2019" name="Int. J. Syst. Evol. Microbiol.">
        <title>The Global Catalogue of Microorganisms (GCM) 10K type strain sequencing project: providing services to taxonomists for standard genome sequencing and annotation.</title>
        <authorList>
            <consortium name="The Broad Institute Genomics Platform"/>
            <consortium name="The Broad Institute Genome Sequencing Center for Infectious Disease"/>
            <person name="Wu L."/>
            <person name="Ma J."/>
        </authorList>
    </citation>
    <scope>NUCLEOTIDE SEQUENCE [LARGE SCALE GENOMIC DNA]</scope>
    <source>
        <strain evidence="2">JCM 9373</strain>
    </source>
</reference>
<dbReference type="RefSeq" id="WP_344855289.1">
    <property type="nucleotide sequence ID" value="NZ_BAAAUT010000003.1"/>
</dbReference>
<evidence type="ECO:0000313" key="1">
    <source>
        <dbReference type="EMBL" id="GAA3116459.1"/>
    </source>
</evidence>
<sequence length="48" mass="4842">MIAADASALVEAPVGKGGSAEPLSCPLITSDARIVRGNGVRCQIEVFA</sequence>
<name>A0ABP6MKX6_9ACTN</name>
<protein>
    <submittedName>
        <fullName evidence="1">Uncharacterized protein</fullName>
    </submittedName>
</protein>
<evidence type="ECO:0000313" key="2">
    <source>
        <dbReference type="Proteomes" id="UP001500320"/>
    </source>
</evidence>
<keyword evidence="2" id="KW-1185">Reference proteome</keyword>
<gene>
    <name evidence="1" type="ORF">GCM10010466_04380</name>
</gene>
<accession>A0ABP6MKX6</accession>
<organism evidence="1 2">
    <name type="scientific">Planomonospora alba</name>
    <dbReference type="NCBI Taxonomy" id="161354"/>
    <lineage>
        <taxon>Bacteria</taxon>
        <taxon>Bacillati</taxon>
        <taxon>Actinomycetota</taxon>
        <taxon>Actinomycetes</taxon>
        <taxon>Streptosporangiales</taxon>
        <taxon>Streptosporangiaceae</taxon>
        <taxon>Planomonospora</taxon>
    </lineage>
</organism>
<dbReference type="EMBL" id="BAAAUT010000003">
    <property type="protein sequence ID" value="GAA3116459.1"/>
    <property type="molecule type" value="Genomic_DNA"/>
</dbReference>
<proteinExistence type="predicted"/>
<comment type="caution">
    <text evidence="1">The sequence shown here is derived from an EMBL/GenBank/DDBJ whole genome shotgun (WGS) entry which is preliminary data.</text>
</comment>
<dbReference type="Proteomes" id="UP001500320">
    <property type="component" value="Unassembled WGS sequence"/>
</dbReference>